<dbReference type="Proteomes" id="UP000663874">
    <property type="component" value="Unassembled WGS sequence"/>
</dbReference>
<accession>A0A819S561</accession>
<organism evidence="1 2">
    <name type="scientific">Rotaria sordida</name>
    <dbReference type="NCBI Taxonomy" id="392033"/>
    <lineage>
        <taxon>Eukaryota</taxon>
        <taxon>Metazoa</taxon>
        <taxon>Spiralia</taxon>
        <taxon>Gnathifera</taxon>
        <taxon>Rotifera</taxon>
        <taxon>Eurotatoria</taxon>
        <taxon>Bdelloidea</taxon>
        <taxon>Philodinida</taxon>
        <taxon>Philodinidae</taxon>
        <taxon>Rotaria</taxon>
    </lineage>
</organism>
<sequence length="199" mass="23410">MKNDFHDSRSRTWSRIEATTNQLLFPKVTKVSIEFYEEWPLLSLQSLSIFINISQIVHMTLRSYYFSEYNQNVFIGIRSFIEQAQNLSSLIIQTGLYRYKLNLAIDNIHSIIPNHVKHLGIPINTIEQIQMILDRCNQLTTIKFDVRLTKFSEEIIKWFTDNTIDSTCSKGYKMVCVWIGTKKTQSTEISVDHKRMKFC</sequence>
<protein>
    <submittedName>
        <fullName evidence="1">Uncharacterized protein</fullName>
    </submittedName>
</protein>
<comment type="caution">
    <text evidence="1">The sequence shown here is derived from an EMBL/GenBank/DDBJ whole genome shotgun (WGS) entry which is preliminary data.</text>
</comment>
<name>A0A819S561_9BILA</name>
<dbReference type="AlphaFoldDB" id="A0A819S561"/>
<evidence type="ECO:0000313" key="2">
    <source>
        <dbReference type="Proteomes" id="UP000663874"/>
    </source>
</evidence>
<reference evidence="1" key="1">
    <citation type="submission" date="2021-02" db="EMBL/GenBank/DDBJ databases">
        <authorList>
            <person name="Nowell W R."/>
        </authorList>
    </citation>
    <scope>NUCLEOTIDE SEQUENCE</scope>
</reference>
<gene>
    <name evidence="1" type="ORF">FNK824_LOCUS29055</name>
</gene>
<dbReference type="EMBL" id="CAJOBE010008259">
    <property type="protein sequence ID" value="CAF4057345.1"/>
    <property type="molecule type" value="Genomic_DNA"/>
</dbReference>
<proteinExistence type="predicted"/>
<evidence type="ECO:0000313" key="1">
    <source>
        <dbReference type="EMBL" id="CAF4057345.1"/>
    </source>
</evidence>